<protein>
    <submittedName>
        <fullName evidence="2">Uncharacterized protein</fullName>
    </submittedName>
</protein>
<evidence type="ECO:0000313" key="3">
    <source>
        <dbReference type="Proteomes" id="UP000243519"/>
    </source>
</evidence>
<evidence type="ECO:0000313" key="2">
    <source>
        <dbReference type="EMBL" id="OAL68950.1"/>
    </source>
</evidence>
<feature type="region of interest" description="Disordered" evidence="1">
    <location>
        <begin position="58"/>
        <end position="103"/>
    </location>
</feature>
<dbReference type="EMBL" id="LHPN01000019">
    <property type="protein sequence ID" value="OAL68950.1"/>
    <property type="molecule type" value="Genomic_DNA"/>
</dbReference>
<evidence type="ECO:0000256" key="1">
    <source>
        <dbReference type="SAM" id="MobiDB-lite"/>
    </source>
</evidence>
<reference evidence="2 3" key="1">
    <citation type="submission" date="2016-05" db="EMBL/GenBank/DDBJ databases">
        <title>Genome sequencing of Trichophyton violaceum CMCC(F)T3l isolated from hair.</title>
        <authorList>
            <person name="Zhan P."/>
            <person name="Tao Y."/>
            <person name="Liu W."/>
        </authorList>
    </citation>
    <scope>NUCLEOTIDE SEQUENCE [LARGE SCALE GENOMIC DNA]</scope>
    <source>
        <strain evidence="3">CMCC(F)T3l</strain>
    </source>
</reference>
<sequence>MSYNKILKKVPIGSITKAGQEILLSVATETSTWTRPEYIAHQQGPGFKKAVEASKDLVPPGTKEFVKDRKTQHPSDDPRDHHTGVCLDDKGDGKSVHFPHKEE</sequence>
<accession>A0A178F8Z8</accession>
<comment type="caution">
    <text evidence="2">The sequence shown here is derived from an EMBL/GenBank/DDBJ whole genome shotgun (WGS) entry which is preliminary data.</text>
</comment>
<dbReference type="Proteomes" id="UP000243519">
    <property type="component" value="Unassembled WGS sequence"/>
</dbReference>
<name>A0A178F8Z8_TRIVO</name>
<organism evidence="2 3">
    <name type="scientific">Trichophyton violaceum</name>
    <dbReference type="NCBI Taxonomy" id="34388"/>
    <lineage>
        <taxon>Eukaryota</taxon>
        <taxon>Fungi</taxon>
        <taxon>Dikarya</taxon>
        <taxon>Ascomycota</taxon>
        <taxon>Pezizomycotina</taxon>
        <taxon>Eurotiomycetes</taxon>
        <taxon>Eurotiomycetidae</taxon>
        <taxon>Onygenales</taxon>
        <taxon>Arthrodermataceae</taxon>
        <taxon>Trichophyton</taxon>
    </lineage>
</organism>
<proteinExistence type="predicted"/>
<dbReference type="AlphaFoldDB" id="A0A178F8Z8"/>
<gene>
    <name evidence="2" type="ORF">A7D00_7117</name>
</gene>
<feature type="compositionally biased region" description="Basic and acidic residues" evidence="1">
    <location>
        <begin position="64"/>
        <end position="103"/>
    </location>
</feature>
<keyword evidence="3" id="KW-1185">Reference proteome</keyword>